<dbReference type="InterPro" id="IPR036250">
    <property type="entry name" value="AcylCo_DH-like_C"/>
</dbReference>
<dbReference type="Gene3D" id="1.10.540.10">
    <property type="entry name" value="Acyl-CoA dehydrogenase/oxidase, N-terminal domain"/>
    <property type="match status" value="1"/>
</dbReference>
<dbReference type="Gene3D" id="1.20.140.10">
    <property type="entry name" value="Butyryl-CoA Dehydrogenase, subunit A, domain 3"/>
    <property type="match status" value="1"/>
</dbReference>
<dbReference type="Proteomes" id="UP000288395">
    <property type="component" value="Unassembled WGS sequence"/>
</dbReference>
<evidence type="ECO:0000256" key="7">
    <source>
        <dbReference type="RuleBase" id="RU362125"/>
    </source>
</evidence>
<dbReference type="Gene3D" id="2.40.110.10">
    <property type="entry name" value="Butyryl-CoA Dehydrogenase, subunit A, domain 2"/>
    <property type="match status" value="1"/>
</dbReference>
<keyword evidence="6 7" id="KW-0560">Oxidoreductase</keyword>
<evidence type="ECO:0000256" key="5">
    <source>
        <dbReference type="ARBA" id="ARBA00022827"/>
    </source>
</evidence>
<comment type="subunit">
    <text evidence="3">Homodimer.</text>
</comment>
<proteinExistence type="inferred from homology"/>
<dbReference type="AlphaFoldDB" id="A0A432VQK2"/>
<dbReference type="Pfam" id="PF02770">
    <property type="entry name" value="Acyl-CoA_dh_M"/>
    <property type="match status" value="1"/>
</dbReference>
<evidence type="ECO:0000256" key="6">
    <source>
        <dbReference type="ARBA" id="ARBA00023002"/>
    </source>
</evidence>
<dbReference type="SUPFAM" id="SSF47203">
    <property type="entry name" value="Acyl-CoA dehydrogenase C-terminal domain-like"/>
    <property type="match status" value="1"/>
</dbReference>
<dbReference type="InterPro" id="IPR037069">
    <property type="entry name" value="AcylCoA_DH/ox_N_sf"/>
</dbReference>
<feature type="domain" description="Acyl-CoA dehydrogenase/oxidase C-terminal" evidence="8">
    <location>
        <begin position="250"/>
        <end position="399"/>
    </location>
</feature>
<organism evidence="11 12">
    <name type="scientific">Aliidiomarina iranensis</name>
    <dbReference type="NCBI Taxonomy" id="1434071"/>
    <lineage>
        <taxon>Bacteria</taxon>
        <taxon>Pseudomonadati</taxon>
        <taxon>Pseudomonadota</taxon>
        <taxon>Gammaproteobacteria</taxon>
        <taxon>Alteromonadales</taxon>
        <taxon>Idiomarinaceae</taxon>
        <taxon>Aliidiomarina</taxon>
    </lineage>
</organism>
<feature type="domain" description="Acyl-CoA dehydrogenase/oxidase N-terminal" evidence="10">
    <location>
        <begin position="6"/>
        <end position="133"/>
    </location>
</feature>
<evidence type="ECO:0000313" key="11">
    <source>
        <dbReference type="EMBL" id="RUO18475.1"/>
    </source>
</evidence>
<evidence type="ECO:0000259" key="10">
    <source>
        <dbReference type="Pfam" id="PF02771"/>
    </source>
</evidence>
<dbReference type="InterPro" id="IPR006091">
    <property type="entry name" value="Acyl-CoA_Oxase/DH_mid-dom"/>
</dbReference>
<dbReference type="SUPFAM" id="SSF56645">
    <property type="entry name" value="Acyl-CoA dehydrogenase NM domain-like"/>
    <property type="match status" value="1"/>
</dbReference>
<dbReference type="InterPro" id="IPR009100">
    <property type="entry name" value="AcylCoA_DH/oxidase_NM_dom_sf"/>
</dbReference>
<comment type="caution">
    <text evidence="11">The sequence shown here is derived from an EMBL/GenBank/DDBJ whole genome shotgun (WGS) entry which is preliminary data.</text>
</comment>
<feature type="domain" description="Acyl-CoA oxidase/dehydrogenase middle" evidence="9">
    <location>
        <begin position="138"/>
        <end position="238"/>
    </location>
</feature>
<dbReference type="RefSeq" id="WP_126768269.1">
    <property type="nucleotide sequence ID" value="NZ_PIPJ01000011.1"/>
</dbReference>
<name>A0A432VQK2_9GAMM</name>
<dbReference type="InterPro" id="IPR009075">
    <property type="entry name" value="AcylCo_DH/oxidase_C"/>
</dbReference>
<evidence type="ECO:0000259" key="9">
    <source>
        <dbReference type="Pfam" id="PF02770"/>
    </source>
</evidence>
<gene>
    <name evidence="11" type="ORF">CWE08_11180</name>
</gene>
<dbReference type="Pfam" id="PF02771">
    <property type="entry name" value="Acyl-CoA_dh_N"/>
    <property type="match status" value="1"/>
</dbReference>
<keyword evidence="5 7" id="KW-0274">FAD</keyword>
<comment type="cofactor">
    <cofactor evidence="1 7">
        <name>FAD</name>
        <dbReference type="ChEBI" id="CHEBI:57692"/>
    </cofactor>
</comment>
<dbReference type="GO" id="GO:0050660">
    <property type="term" value="F:flavin adenine dinucleotide binding"/>
    <property type="evidence" value="ECO:0007669"/>
    <property type="project" value="InterPro"/>
</dbReference>
<dbReference type="GO" id="GO:0033539">
    <property type="term" value="P:fatty acid beta-oxidation using acyl-CoA dehydrogenase"/>
    <property type="evidence" value="ECO:0007669"/>
    <property type="project" value="TreeGrafter"/>
</dbReference>
<comment type="similarity">
    <text evidence="2 7">Belongs to the acyl-CoA dehydrogenase family.</text>
</comment>
<dbReference type="OrthoDB" id="9769473at2"/>
<dbReference type="GO" id="GO:0003995">
    <property type="term" value="F:acyl-CoA dehydrogenase activity"/>
    <property type="evidence" value="ECO:0007669"/>
    <property type="project" value="TreeGrafter"/>
</dbReference>
<reference evidence="12" key="1">
    <citation type="journal article" date="2018" name="Front. Microbiol.">
        <title>Genome-Based Analysis Reveals the Taxonomy and Diversity of the Family Idiomarinaceae.</title>
        <authorList>
            <person name="Liu Y."/>
            <person name="Lai Q."/>
            <person name="Shao Z."/>
        </authorList>
    </citation>
    <scope>NUCLEOTIDE SEQUENCE [LARGE SCALE GENOMIC DNA]</scope>
    <source>
        <strain evidence="12">GBPy7</strain>
    </source>
</reference>
<evidence type="ECO:0000256" key="3">
    <source>
        <dbReference type="ARBA" id="ARBA00011738"/>
    </source>
</evidence>
<dbReference type="PANTHER" id="PTHR48083:SF13">
    <property type="entry name" value="ACYL-COA DEHYDROGENASE FAMILY MEMBER 11"/>
    <property type="match status" value="1"/>
</dbReference>
<dbReference type="GO" id="GO:0005737">
    <property type="term" value="C:cytoplasm"/>
    <property type="evidence" value="ECO:0007669"/>
    <property type="project" value="TreeGrafter"/>
</dbReference>
<dbReference type="FunFam" id="2.40.110.10:FF:000002">
    <property type="entry name" value="Acyl-CoA dehydrogenase fadE12"/>
    <property type="match status" value="1"/>
</dbReference>
<evidence type="ECO:0000313" key="12">
    <source>
        <dbReference type="Proteomes" id="UP000288395"/>
    </source>
</evidence>
<sequence length="409" mass="44806">MFGLSERSQQYLSRVQAFMKEHVYPLEAEILAEVTQTHGHGNWREWQVPEQIEALKAKAHEAGLWNLFLPDADLAAGLSTSEYAPLAEEMGRSIIAPEIFNCNAPDTGNMEVLYHFGTEAQKDTWLKPLLRGEIRSVFGMTEPQVASSDATNMETRIVADGDEVVITGRKWWSTGLGHPNAKVAIVMGLTDPDADRHQRHSMVLVPLDAPGVTIERMLSVFGDYDAPYGHGEVSFDNVRVPKSNVIGKLGAGFAIAQGRLGPGRIHHCMRALGAAERSLELMITRGMSRVAFGQPLLKLGDNGTRVAKHRMAIDQARLYTMYTANVIDSAGVRAAASEIAGIKAVVPTVLQNVVDDAMQIHGGGGLSHDYILTGFYAMARALRLADGPDEVHQATVLRQELKKYRQDKS</sequence>
<evidence type="ECO:0000256" key="1">
    <source>
        <dbReference type="ARBA" id="ARBA00001974"/>
    </source>
</evidence>
<dbReference type="InterPro" id="IPR050741">
    <property type="entry name" value="Acyl-CoA_dehydrogenase"/>
</dbReference>
<keyword evidence="4 7" id="KW-0285">Flavoprotein</keyword>
<dbReference type="EMBL" id="PIPJ01000011">
    <property type="protein sequence ID" value="RUO18475.1"/>
    <property type="molecule type" value="Genomic_DNA"/>
</dbReference>
<evidence type="ECO:0000259" key="8">
    <source>
        <dbReference type="Pfam" id="PF00441"/>
    </source>
</evidence>
<dbReference type="PANTHER" id="PTHR48083">
    <property type="entry name" value="MEDIUM-CHAIN SPECIFIC ACYL-COA DEHYDROGENASE, MITOCHONDRIAL-RELATED"/>
    <property type="match status" value="1"/>
</dbReference>
<accession>A0A432VQK2</accession>
<keyword evidence="12" id="KW-1185">Reference proteome</keyword>
<protein>
    <submittedName>
        <fullName evidence="11">Acyl-CoA dehydrogenase</fullName>
    </submittedName>
</protein>
<dbReference type="InterPro" id="IPR046373">
    <property type="entry name" value="Acyl-CoA_Oxase/DH_mid-dom_sf"/>
</dbReference>
<dbReference type="Pfam" id="PF00441">
    <property type="entry name" value="Acyl-CoA_dh_1"/>
    <property type="match status" value="1"/>
</dbReference>
<dbReference type="InterPro" id="IPR013786">
    <property type="entry name" value="AcylCoA_DH/ox_N"/>
</dbReference>
<evidence type="ECO:0000256" key="2">
    <source>
        <dbReference type="ARBA" id="ARBA00009347"/>
    </source>
</evidence>
<evidence type="ECO:0000256" key="4">
    <source>
        <dbReference type="ARBA" id="ARBA00022630"/>
    </source>
</evidence>